<dbReference type="SUPFAM" id="SSF55729">
    <property type="entry name" value="Acyl-CoA N-acyltransferases (Nat)"/>
    <property type="match status" value="1"/>
</dbReference>
<dbReference type="InterPro" id="IPR000182">
    <property type="entry name" value="GNAT_dom"/>
</dbReference>
<comment type="caution">
    <text evidence="2">The sequence shown here is derived from an EMBL/GenBank/DDBJ whole genome shotgun (WGS) entry which is preliminary data.</text>
</comment>
<evidence type="ECO:0000259" key="1">
    <source>
        <dbReference type="PROSITE" id="PS51186"/>
    </source>
</evidence>
<gene>
    <name evidence="2" type="ORF">GCM10023191_034970</name>
</gene>
<dbReference type="RefSeq" id="WP_345464760.1">
    <property type="nucleotide sequence ID" value="NZ_BAABHF010000019.1"/>
</dbReference>
<protein>
    <submittedName>
        <fullName evidence="2">GNAT family N-acetyltransferase</fullName>
    </submittedName>
</protein>
<sequence>MPELVEPAVPAGRMGGRPQPCLSVDELTIRPWAPPDVPVLVAAYANEDIRRWHARSLTEDEAVEWVSQRTDRWRREAGADWAVAEGDTVLGRVGLRRLSLAEGLGEAAYWVLPAARGRAVAARALTAVTDWMFALGLNRMELAHSTLNRASCRAAEKAGYAYEGTMRGHSRHTDGYHDMHLHARLGADKPGAKGAAVRRA</sequence>
<accession>A0ABP8Q002</accession>
<organism evidence="2 3">
    <name type="scientific">Actinoallomurus oryzae</name>
    <dbReference type="NCBI Taxonomy" id="502180"/>
    <lineage>
        <taxon>Bacteria</taxon>
        <taxon>Bacillati</taxon>
        <taxon>Actinomycetota</taxon>
        <taxon>Actinomycetes</taxon>
        <taxon>Streptosporangiales</taxon>
        <taxon>Thermomonosporaceae</taxon>
        <taxon>Actinoallomurus</taxon>
    </lineage>
</organism>
<dbReference type="Pfam" id="PF13302">
    <property type="entry name" value="Acetyltransf_3"/>
    <property type="match status" value="1"/>
</dbReference>
<evidence type="ECO:0000313" key="2">
    <source>
        <dbReference type="EMBL" id="GAA4494964.1"/>
    </source>
</evidence>
<name>A0ABP8Q002_9ACTN</name>
<dbReference type="Gene3D" id="3.40.630.30">
    <property type="match status" value="1"/>
</dbReference>
<dbReference type="PANTHER" id="PTHR43441">
    <property type="entry name" value="RIBOSOMAL-PROTEIN-SERINE ACETYLTRANSFERASE"/>
    <property type="match status" value="1"/>
</dbReference>
<dbReference type="Proteomes" id="UP001500503">
    <property type="component" value="Unassembled WGS sequence"/>
</dbReference>
<dbReference type="PROSITE" id="PS51186">
    <property type="entry name" value="GNAT"/>
    <property type="match status" value="1"/>
</dbReference>
<reference evidence="3" key="1">
    <citation type="journal article" date="2019" name="Int. J. Syst. Evol. Microbiol.">
        <title>The Global Catalogue of Microorganisms (GCM) 10K type strain sequencing project: providing services to taxonomists for standard genome sequencing and annotation.</title>
        <authorList>
            <consortium name="The Broad Institute Genomics Platform"/>
            <consortium name="The Broad Institute Genome Sequencing Center for Infectious Disease"/>
            <person name="Wu L."/>
            <person name="Ma J."/>
        </authorList>
    </citation>
    <scope>NUCLEOTIDE SEQUENCE [LARGE SCALE GENOMIC DNA]</scope>
    <source>
        <strain evidence="3">JCM 17933</strain>
    </source>
</reference>
<dbReference type="PANTHER" id="PTHR43441:SF10">
    <property type="entry name" value="ACETYLTRANSFERASE"/>
    <property type="match status" value="1"/>
</dbReference>
<dbReference type="InterPro" id="IPR051908">
    <property type="entry name" value="Ribosomal_N-acetyltransferase"/>
</dbReference>
<dbReference type="EMBL" id="BAABHF010000019">
    <property type="protein sequence ID" value="GAA4494964.1"/>
    <property type="molecule type" value="Genomic_DNA"/>
</dbReference>
<dbReference type="InterPro" id="IPR016181">
    <property type="entry name" value="Acyl_CoA_acyltransferase"/>
</dbReference>
<feature type="domain" description="N-acetyltransferase" evidence="1">
    <location>
        <begin position="27"/>
        <end position="188"/>
    </location>
</feature>
<keyword evidence="3" id="KW-1185">Reference proteome</keyword>
<proteinExistence type="predicted"/>
<evidence type="ECO:0000313" key="3">
    <source>
        <dbReference type="Proteomes" id="UP001500503"/>
    </source>
</evidence>